<protein>
    <submittedName>
        <fullName evidence="1">Uncharacterized protein</fullName>
    </submittedName>
</protein>
<dbReference type="Proteomes" id="UP001341840">
    <property type="component" value="Unassembled WGS sequence"/>
</dbReference>
<evidence type="ECO:0000313" key="1">
    <source>
        <dbReference type="EMBL" id="MED6184170.1"/>
    </source>
</evidence>
<gene>
    <name evidence="1" type="ORF">PIB30_044911</name>
</gene>
<reference evidence="1 2" key="1">
    <citation type="journal article" date="2023" name="Plants (Basel)">
        <title>Bridging the Gap: Combining Genomics and Transcriptomics Approaches to Understand Stylosanthes scabra, an Orphan Legume from the Brazilian Caatinga.</title>
        <authorList>
            <person name="Ferreira-Neto J.R.C."/>
            <person name="da Silva M.D."/>
            <person name="Binneck E."/>
            <person name="de Melo N.F."/>
            <person name="da Silva R.H."/>
            <person name="de Melo A.L.T.M."/>
            <person name="Pandolfi V."/>
            <person name="Bustamante F.O."/>
            <person name="Brasileiro-Vidal A.C."/>
            <person name="Benko-Iseppon A.M."/>
        </authorList>
    </citation>
    <scope>NUCLEOTIDE SEQUENCE [LARGE SCALE GENOMIC DNA]</scope>
    <source>
        <tissue evidence="1">Leaves</tissue>
    </source>
</reference>
<name>A0ABU6WE04_9FABA</name>
<proteinExistence type="predicted"/>
<organism evidence="1 2">
    <name type="scientific">Stylosanthes scabra</name>
    <dbReference type="NCBI Taxonomy" id="79078"/>
    <lineage>
        <taxon>Eukaryota</taxon>
        <taxon>Viridiplantae</taxon>
        <taxon>Streptophyta</taxon>
        <taxon>Embryophyta</taxon>
        <taxon>Tracheophyta</taxon>
        <taxon>Spermatophyta</taxon>
        <taxon>Magnoliopsida</taxon>
        <taxon>eudicotyledons</taxon>
        <taxon>Gunneridae</taxon>
        <taxon>Pentapetalae</taxon>
        <taxon>rosids</taxon>
        <taxon>fabids</taxon>
        <taxon>Fabales</taxon>
        <taxon>Fabaceae</taxon>
        <taxon>Papilionoideae</taxon>
        <taxon>50 kb inversion clade</taxon>
        <taxon>dalbergioids sensu lato</taxon>
        <taxon>Dalbergieae</taxon>
        <taxon>Pterocarpus clade</taxon>
        <taxon>Stylosanthes</taxon>
    </lineage>
</organism>
<dbReference type="InterPro" id="IPR026555">
    <property type="entry name" value="NSL3/Tex30"/>
</dbReference>
<evidence type="ECO:0000313" key="2">
    <source>
        <dbReference type="Proteomes" id="UP001341840"/>
    </source>
</evidence>
<sequence>MITTIDPRVVVAASSFLSCRWCLYHCCSLPQLRLCFKLFEEARMLSVHSRSEKLEATRKKMKAPNELHVIDGGDHSFKIGKKHLQANDSTQEEAEELALKAIATFILKSPEGQ</sequence>
<dbReference type="EMBL" id="JASCZI010181513">
    <property type="protein sequence ID" value="MED6184170.1"/>
    <property type="molecule type" value="Genomic_DNA"/>
</dbReference>
<dbReference type="PANTHER" id="PTHR13136:SF11">
    <property type="entry name" value="TESTIS-EXPRESSED PROTEIN 30"/>
    <property type="match status" value="1"/>
</dbReference>
<comment type="caution">
    <text evidence="1">The sequence shown here is derived from an EMBL/GenBank/DDBJ whole genome shotgun (WGS) entry which is preliminary data.</text>
</comment>
<keyword evidence="2" id="KW-1185">Reference proteome</keyword>
<accession>A0ABU6WE04</accession>
<dbReference type="PANTHER" id="PTHR13136">
    <property type="entry name" value="TESTIS DEVELOPMENT PROTEIN PRTD"/>
    <property type="match status" value="1"/>
</dbReference>